<dbReference type="AlphaFoldDB" id="A0A0F9AAQ7"/>
<dbReference type="Pfam" id="PF07589">
    <property type="entry name" value="PEP-CTERM"/>
    <property type="match status" value="1"/>
</dbReference>
<comment type="caution">
    <text evidence="3">The sequence shown here is derived from an EMBL/GenBank/DDBJ whole genome shotgun (WGS) entry which is preliminary data.</text>
</comment>
<dbReference type="NCBIfam" id="TIGR02595">
    <property type="entry name" value="PEP_CTERM"/>
    <property type="match status" value="1"/>
</dbReference>
<evidence type="ECO:0000313" key="3">
    <source>
        <dbReference type="EMBL" id="KKL06639.1"/>
    </source>
</evidence>
<reference evidence="3" key="1">
    <citation type="journal article" date="2015" name="Nature">
        <title>Complex archaea that bridge the gap between prokaryotes and eukaryotes.</title>
        <authorList>
            <person name="Spang A."/>
            <person name="Saw J.H."/>
            <person name="Jorgensen S.L."/>
            <person name="Zaremba-Niedzwiedzka K."/>
            <person name="Martijn J."/>
            <person name="Lind A.E."/>
            <person name="van Eijk R."/>
            <person name="Schleper C."/>
            <person name="Guy L."/>
            <person name="Ettema T.J."/>
        </authorList>
    </citation>
    <scope>NUCLEOTIDE SEQUENCE</scope>
</reference>
<dbReference type="InterPro" id="IPR013424">
    <property type="entry name" value="Ice-binding_C"/>
</dbReference>
<name>A0A0F9AAQ7_9ZZZZ</name>
<sequence length="257" mass="26496">MRVQDNLRALSTFVVALCITLTVGAFAPIVCADPIVIDSFAAPAAGANFFSFDAALFPSLVGDQPATIPTTDSSSILGDDRVLEVEVVGTPDWKSASGTVGSVNEVLSVATWGDPGSKVRLDYPGLSVDDLTDGGTNDAIAFAFNFLEAGDLNVQITVTGDGGTAVFDSATSAGDVAQSSTPFTYAAPFDEFVVDVGDPLGNADTISIVLNNPAGGPVTNVDFELSSVTAVPEPSTLAMLATLCAFILGAVWRRRHQ</sequence>
<proteinExistence type="predicted"/>
<feature type="domain" description="Ice-binding protein C-terminal" evidence="2">
    <location>
        <begin position="230"/>
        <end position="255"/>
    </location>
</feature>
<keyword evidence="1" id="KW-1133">Transmembrane helix</keyword>
<accession>A0A0F9AAQ7</accession>
<gene>
    <name evidence="3" type="ORF">LCGC14_2594010</name>
</gene>
<organism evidence="3">
    <name type="scientific">marine sediment metagenome</name>
    <dbReference type="NCBI Taxonomy" id="412755"/>
    <lineage>
        <taxon>unclassified sequences</taxon>
        <taxon>metagenomes</taxon>
        <taxon>ecological metagenomes</taxon>
    </lineage>
</organism>
<evidence type="ECO:0000256" key="1">
    <source>
        <dbReference type="SAM" id="Phobius"/>
    </source>
</evidence>
<protein>
    <recommendedName>
        <fullName evidence="2">Ice-binding protein C-terminal domain-containing protein</fullName>
    </recommendedName>
</protein>
<dbReference type="EMBL" id="LAZR01043623">
    <property type="protein sequence ID" value="KKL06639.1"/>
    <property type="molecule type" value="Genomic_DNA"/>
</dbReference>
<evidence type="ECO:0000259" key="2">
    <source>
        <dbReference type="Pfam" id="PF07589"/>
    </source>
</evidence>
<keyword evidence="1" id="KW-0812">Transmembrane</keyword>
<keyword evidence="1" id="KW-0472">Membrane</keyword>
<feature type="transmembrane region" description="Helical" evidence="1">
    <location>
        <begin position="235"/>
        <end position="252"/>
    </location>
</feature>